<organism evidence="1 2">
    <name type="scientific">Variovorax rhizosphaerae</name>
    <dbReference type="NCBI Taxonomy" id="1836200"/>
    <lineage>
        <taxon>Bacteria</taxon>
        <taxon>Pseudomonadati</taxon>
        <taxon>Pseudomonadota</taxon>
        <taxon>Betaproteobacteria</taxon>
        <taxon>Burkholderiales</taxon>
        <taxon>Comamonadaceae</taxon>
        <taxon>Variovorax</taxon>
    </lineage>
</organism>
<evidence type="ECO:0000313" key="1">
    <source>
        <dbReference type="EMBL" id="MEJ8851895.1"/>
    </source>
</evidence>
<protein>
    <submittedName>
        <fullName evidence="1">Uncharacterized protein</fullName>
    </submittedName>
</protein>
<accession>A0ABU8WWI1</accession>
<sequence>MLKAFILILSLLLSAGLVATFGFTALAVCFGLAFLTLVGSTQGCNEEEIAETATAPTAGLQAVH</sequence>
<gene>
    <name evidence="1" type="ORF">WKW82_35070</name>
</gene>
<dbReference type="Proteomes" id="UP001385892">
    <property type="component" value="Unassembled WGS sequence"/>
</dbReference>
<name>A0ABU8WWI1_9BURK</name>
<comment type="caution">
    <text evidence="1">The sequence shown here is derived from an EMBL/GenBank/DDBJ whole genome shotgun (WGS) entry which is preliminary data.</text>
</comment>
<dbReference type="RefSeq" id="WP_340347704.1">
    <property type="nucleotide sequence ID" value="NZ_JBBKZT010000028.1"/>
</dbReference>
<evidence type="ECO:0000313" key="2">
    <source>
        <dbReference type="Proteomes" id="UP001385892"/>
    </source>
</evidence>
<keyword evidence="2" id="KW-1185">Reference proteome</keyword>
<dbReference type="EMBL" id="JBBKZT010000028">
    <property type="protein sequence ID" value="MEJ8851895.1"/>
    <property type="molecule type" value="Genomic_DNA"/>
</dbReference>
<proteinExistence type="predicted"/>
<reference evidence="1 2" key="1">
    <citation type="submission" date="2024-03" db="EMBL/GenBank/DDBJ databases">
        <title>Novel species of the genus Variovorax.</title>
        <authorList>
            <person name="Liu Q."/>
            <person name="Xin Y.-H."/>
        </authorList>
    </citation>
    <scope>NUCLEOTIDE SEQUENCE [LARGE SCALE GENOMIC DNA]</scope>
    <source>
        <strain evidence="1 2">KACC 18900</strain>
    </source>
</reference>